<dbReference type="Gene3D" id="3.40.50.2000">
    <property type="entry name" value="Glycogen Phosphorylase B"/>
    <property type="match status" value="2"/>
</dbReference>
<comment type="caution">
    <text evidence="3">The sequence shown here is derived from an EMBL/GenBank/DDBJ whole genome shotgun (WGS) entry which is preliminary data.</text>
</comment>
<proteinExistence type="predicted"/>
<name>A0A6I2UHP7_9FIRM</name>
<evidence type="ECO:0000313" key="4">
    <source>
        <dbReference type="Proteomes" id="UP000433181"/>
    </source>
</evidence>
<dbReference type="AlphaFoldDB" id="A0A6I2UHP7"/>
<evidence type="ECO:0000259" key="1">
    <source>
        <dbReference type="Pfam" id="PF00534"/>
    </source>
</evidence>
<keyword evidence="4" id="KW-1185">Reference proteome</keyword>
<protein>
    <submittedName>
        <fullName evidence="3">DUF3492 domain-containing protein</fullName>
    </submittedName>
</protein>
<dbReference type="Pfam" id="PF00534">
    <property type="entry name" value="Glycos_transf_1"/>
    <property type="match status" value="1"/>
</dbReference>
<dbReference type="Pfam" id="PF11997">
    <property type="entry name" value="DUF3492"/>
    <property type="match status" value="1"/>
</dbReference>
<dbReference type="InterPro" id="IPR022622">
    <property type="entry name" value="DUF3492"/>
</dbReference>
<feature type="domain" description="Glycosyl transferase family 1" evidence="1">
    <location>
        <begin position="280"/>
        <end position="449"/>
    </location>
</feature>
<dbReference type="SUPFAM" id="SSF53756">
    <property type="entry name" value="UDP-Glycosyltransferase/glycogen phosphorylase"/>
    <property type="match status" value="1"/>
</dbReference>
<dbReference type="NCBIfam" id="NF038011">
    <property type="entry name" value="PelF"/>
    <property type="match status" value="1"/>
</dbReference>
<feature type="domain" description="DUF3492" evidence="2">
    <location>
        <begin position="1"/>
        <end position="260"/>
    </location>
</feature>
<reference evidence="3 4" key="1">
    <citation type="submission" date="2019-08" db="EMBL/GenBank/DDBJ databases">
        <title>In-depth cultivation of the pig gut microbiome towards novel bacterial diversity and tailored functional studies.</title>
        <authorList>
            <person name="Wylensek D."/>
            <person name="Hitch T.C.A."/>
            <person name="Clavel T."/>
        </authorList>
    </citation>
    <scope>NUCLEOTIDE SEQUENCE [LARGE SCALE GENOMIC DNA]</scope>
    <source>
        <strain evidence="3 4">WCA-693-APC-5D-A</strain>
    </source>
</reference>
<dbReference type="GeneID" id="96778461"/>
<evidence type="ECO:0000259" key="2">
    <source>
        <dbReference type="Pfam" id="PF11997"/>
    </source>
</evidence>
<dbReference type="InterPro" id="IPR001296">
    <property type="entry name" value="Glyco_trans_1"/>
</dbReference>
<dbReference type="PANTHER" id="PTHR12526:SF608">
    <property type="entry name" value="PELF"/>
    <property type="match status" value="1"/>
</dbReference>
<sequence length="475" mass="54271">MRICLLVEGSYPYVVGGVSSWIQMLMEGFPEYEFFIYAMGAEAKDRGKYKYKFPANVTGIQEVFLDEILSCKSPSLQENILSEAERNCIYDLVMGEKPIDIGAMAEIFQHKGKIRSPLAIFMSSDFFDIISQVYRKRYSYLPFTDFFWTMRSMLLPLFYFLHQPLPEADVYHSVATGYCGIIGSLAASVQKKPFLITEHGIYSRERETEIVKCGWAKGDFKSVWIQYFYNIAKLAYRSADMVVTLFEQNAIIEQELGCDPAKIRIVPNGVRMERFRHIGELQQHEGPLVIGGVVRVVPIKDIITMLRAFLLVQQVFPDAVLKVIGPYGEDKEYYEMCRQTVETLQLRNVEFTGSVNVAEYLPKLDIMVLSSISEGQPLAVLEGQAARRPFVTTNVGCCRELIYGATGDELGTAGAVVAPMDYRQMAKEIIRLGRDFELRRRMGNIGYQRVENGYTYENFINSYREIYGKYERPGD</sequence>
<dbReference type="RefSeq" id="WP_154406700.1">
    <property type="nucleotide sequence ID" value="NZ_VUNR01000009.1"/>
</dbReference>
<dbReference type="Proteomes" id="UP000433181">
    <property type="component" value="Unassembled WGS sequence"/>
</dbReference>
<dbReference type="PANTHER" id="PTHR12526">
    <property type="entry name" value="GLYCOSYLTRANSFERASE"/>
    <property type="match status" value="1"/>
</dbReference>
<organism evidence="3 4">
    <name type="scientific">Anaerovibrio slackiae</name>
    <dbReference type="NCBI Taxonomy" id="2652309"/>
    <lineage>
        <taxon>Bacteria</taxon>
        <taxon>Bacillati</taxon>
        <taxon>Bacillota</taxon>
        <taxon>Negativicutes</taxon>
        <taxon>Selenomonadales</taxon>
        <taxon>Selenomonadaceae</taxon>
        <taxon>Anaerovibrio</taxon>
    </lineage>
</organism>
<accession>A0A6I2UHP7</accession>
<evidence type="ECO:0000313" key="3">
    <source>
        <dbReference type="EMBL" id="MSU08532.1"/>
    </source>
</evidence>
<dbReference type="InterPro" id="IPR047691">
    <property type="entry name" value="PelF-like"/>
</dbReference>
<dbReference type="EMBL" id="VUNR01000009">
    <property type="protein sequence ID" value="MSU08532.1"/>
    <property type="molecule type" value="Genomic_DNA"/>
</dbReference>
<gene>
    <name evidence="3" type="ORF">FYJ84_05980</name>
</gene>